<dbReference type="Proteomes" id="UP000028705">
    <property type="component" value="Unassembled WGS sequence"/>
</dbReference>
<keyword evidence="3" id="KW-1185">Reference proteome</keyword>
<evidence type="ECO:0000313" key="3">
    <source>
        <dbReference type="Proteomes" id="UP000028705"/>
    </source>
</evidence>
<name>A0A086AC06_9FLAO</name>
<dbReference type="SUPFAM" id="SSF74653">
    <property type="entry name" value="TolA/TonB C-terminal domain"/>
    <property type="match status" value="1"/>
</dbReference>
<dbReference type="AlphaFoldDB" id="A0A086AC06"/>
<evidence type="ECO:0000313" key="2">
    <source>
        <dbReference type="EMBL" id="KFF14220.1"/>
    </source>
</evidence>
<dbReference type="eggNOG" id="COG0810">
    <property type="taxonomic scope" value="Bacteria"/>
</dbReference>
<evidence type="ECO:0000256" key="1">
    <source>
        <dbReference type="SAM" id="SignalP"/>
    </source>
</evidence>
<feature type="chain" id="PRO_5001802504" description="TonB C-terminal domain-containing protein" evidence="1">
    <location>
        <begin position="19"/>
        <end position="185"/>
    </location>
</feature>
<proteinExistence type="predicted"/>
<gene>
    <name evidence="2" type="ORF">IW15_01880</name>
</gene>
<comment type="caution">
    <text evidence="2">The sequence shown here is derived from an EMBL/GenBank/DDBJ whole genome shotgun (WGS) entry which is preliminary data.</text>
</comment>
<feature type="signal peptide" evidence="1">
    <location>
        <begin position="1"/>
        <end position="18"/>
    </location>
</feature>
<dbReference type="STRING" id="445961.IW15_01880"/>
<evidence type="ECO:0008006" key="4">
    <source>
        <dbReference type="Google" id="ProtNLM"/>
    </source>
</evidence>
<reference evidence="2 3" key="1">
    <citation type="submission" date="2014-07" db="EMBL/GenBank/DDBJ databases">
        <title>Genome of Chryseobacterium soli DSM 19298.</title>
        <authorList>
            <person name="Stropko S.J."/>
            <person name="Pipes S.E."/>
            <person name="Newman J."/>
        </authorList>
    </citation>
    <scope>NUCLEOTIDE SEQUENCE [LARGE SCALE GENOMIC DNA]</scope>
    <source>
        <strain evidence="2 3">DSM 19298</strain>
    </source>
</reference>
<dbReference type="OrthoDB" id="1245168at2"/>
<protein>
    <recommendedName>
        <fullName evidence="4">TonB C-terminal domain-containing protein</fullName>
    </recommendedName>
</protein>
<accession>A0A086AC06</accession>
<keyword evidence="1" id="KW-0732">Signal</keyword>
<sequence length="185" mass="21095">MKKLLALAGILVFSISYAQVSEFQKADVRYDRKIKALYTKYPKANDERTKREWHLTEERIATYRNALEKIEEEQKKTTKDTSVMPKISKEAVYETGIASFRKLFNETLALSLANFASEPYKAVLSFVVDSKGNLYGAKVNGKNEDINLFILAAFYRIKDQGKWKPAESNGKPVPSVVNFPVDFKP</sequence>
<dbReference type="Gene3D" id="3.30.1150.10">
    <property type="match status" value="1"/>
</dbReference>
<organism evidence="2 3">
    <name type="scientific">Chryseobacterium soli</name>
    <dbReference type="NCBI Taxonomy" id="445961"/>
    <lineage>
        <taxon>Bacteria</taxon>
        <taxon>Pseudomonadati</taxon>
        <taxon>Bacteroidota</taxon>
        <taxon>Flavobacteriia</taxon>
        <taxon>Flavobacteriales</taxon>
        <taxon>Weeksellaceae</taxon>
        <taxon>Chryseobacterium group</taxon>
        <taxon>Chryseobacterium</taxon>
    </lineage>
</organism>
<dbReference type="EMBL" id="JPRH01000001">
    <property type="protein sequence ID" value="KFF14220.1"/>
    <property type="molecule type" value="Genomic_DNA"/>
</dbReference>
<dbReference type="RefSeq" id="WP_034708821.1">
    <property type="nucleotide sequence ID" value="NZ_JPRH01000001.1"/>
</dbReference>